<evidence type="ECO:0000313" key="4">
    <source>
        <dbReference type="Proteomes" id="UP001597277"/>
    </source>
</evidence>
<keyword evidence="4" id="KW-1185">Reference proteome</keyword>
<dbReference type="PANTHER" id="PTHR30627:SF24">
    <property type="entry name" value="PENICILLIN-BINDING PROTEIN 4B"/>
    <property type="match status" value="1"/>
</dbReference>
<dbReference type="Pfam" id="PF21922">
    <property type="entry name" value="PBP_dimer_2"/>
    <property type="match status" value="1"/>
</dbReference>
<proteinExistence type="predicted"/>
<dbReference type="InterPro" id="IPR050515">
    <property type="entry name" value="Beta-lactam/transpept"/>
</dbReference>
<dbReference type="RefSeq" id="WP_388006908.1">
    <property type="nucleotide sequence ID" value="NZ_JBHUEE010000006.1"/>
</dbReference>
<dbReference type="Proteomes" id="UP001597277">
    <property type="component" value="Unassembled WGS sequence"/>
</dbReference>
<feature type="domain" description="Penicillin binding protein A dimerisation" evidence="2">
    <location>
        <begin position="52"/>
        <end position="135"/>
    </location>
</feature>
<evidence type="ECO:0000313" key="3">
    <source>
        <dbReference type="EMBL" id="MFD1718493.1"/>
    </source>
</evidence>
<dbReference type="SUPFAM" id="SSF56519">
    <property type="entry name" value="Penicillin binding protein dimerisation domain"/>
    <property type="match status" value="1"/>
</dbReference>
<dbReference type="InterPro" id="IPR054120">
    <property type="entry name" value="PBPA_dimer"/>
</dbReference>
<dbReference type="InterPro" id="IPR012338">
    <property type="entry name" value="Beta-lactam/transpept-like"/>
</dbReference>
<gene>
    <name evidence="3" type="ORF">ACFSE6_11645</name>
</gene>
<dbReference type="PANTHER" id="PTHR30627">
    <property type="entry name" value="PEPTIDOGLYCAN D,D-TRANSPEPTIDASE"/>
    <property type="match status" value="1"/>
</dbReference>
<evidence type="ECO:0000259" key="1">
    <source>
        <dbReference type="Pfam" id="PF00905"/>
    </source>
</evidence>
<dbReference type="InterPro" id="IPR001460">
    <property type="entry name" value="PCN-bd_Tpept"/>
</dbReference>
<dbReference type="EMBL" id="JBHUEE010000006">
    <property type="protein sequence ID" value="MFD1718493.1"/>
    <property type="molecule type" value="Genomic_DNA"/>
</dbReference>
<sequence length="486" mass="51028">MNRPIRRLATVVVVMFLALMMGATSVQFFQADRLNADPRNVRTVYREYGRDRGPIVVAGEAVARSEPVDDNYEYQRVYPHGELYGHVTGYFSTAHNRLTGLEMSENEVLNGTSSSLLLQRIQTLVTGNQPQGGAIELTIDPNAQRAAADALGDRRGAVVALDPETGAILSMVSTPGFDPNALATHVREDADAAYEQYTSQDAGSPLTNRAIGGDQYPPGSSFKVITAAAALESGEVAGPDAMVPGPTTLDLPQTSHVIYNPERLPCGDGSGEVTLTQAFRQSCNTTFGQLSMDMGEDTLREQAEAFGFGEDLDVPQSVTPSRFPDDPTPPELAMSGIGQASVRVTPMQMAMVAAAVANDGTQMQPYLVARELTADLEEVSSTQPRTLRESVSPETADALSTMMVEVVENGTGTAAQIPGVTVAGKTGTAQVSEGVEAHSWFIGFADAGDGPEVAVAALVENGGDGGSTAGPIAREVMQAVLSGGSG</sequence>
<protein>
    <submittedName>
        <fullName evidence="3">Peptidoglycan D,D-transpeptidase FtsI family protein</fullName>
    </submittedName>
</protein>
<organism evidence="3 4">
    <name type="scientific">Georgenia deserti</name>
    <dbReference type="NCBI Taxonomy" id="2093781"/>
    <lineage>
        <taxon>Bacteria</taxon>
        <taxon>Bacillati</taxon>
        <taxon>Actinomycetota</taxon>
        <taxon>Actinomycetes</taxon>
        <taxon>Micrococcales</taxon>
        <taxon>Bogoriellaceae</taxon>
        <taxon>Georgenia</taxon>
    </lineage>
</organism>
<dbReference type="SUPFAM" id="SSF56601">
    <property type="entry name" value="beta-lactamase/transpeptidase-like"/>
    <property type="match status" value="1"/>
</dbReference>
<feature type="domain" description="Penicillin-binding protein transpeptidase" evidence="1">
    <location>
        <begin position="156"/>
        <end position="478"/>
    </location>
</feature>
<dbReference type="Pfam" id="PF00905">
    <property type="entry name" value="Transpeptidase"/>
    <property type="match status" value="1"/>
</dbReference>
<reference evidence="4" key="1">
    <citation type="journal article" date="2019" name="Int. J. Syst. Evol. Microbiol.">
        <title>The Global Catalogue of Microorganisms (GCM) 10K type strain sequencing project: providing services to taxonomists for standard genome sequencing and annotation.</title>
        <authorList>
            <consortium name="The Broad Institute Genomics Platform"/>
            <consortium name="The Broad Institute Genome Sequencing Center for Infectious Disease"/>
            <person name="Wu L."/>
            <person name="Ma J."/>
        </authorList>
    </citation>
    <scope>NUCLEOTIDE SEQUENCE [LARGE SCALE GENOMIC DNA]</scope>
    <source>
        <strain evidence="4">JCM 17130</strain>
    </source>
</reference>
<accession>A0ABW4L4V3</accession>
<dbReference type="Gene3D" id="3.40.710.10">
    <property type="entry name" value="DD-peptidase/beta-lactamase superfamily"/>
    <property type="match status" value="1"/>
</dbReference>
<comment type="caution">
    <text evidence="3">The sequence shown here is derived from an EMBL/GenBank/DDBJ whole genome shotgun (WGS) entry which is preliminary data.</text>
</comment>
<name>A0ABW4L4V3_9MICO</name>
<evidence type="ECO:0000259" key="2">
    <source>
        <dbReference type="Pfam" id="PF21922"/>
    </source>
</evidence>
<dbReference type="InterPro" id="IPR036138">
    <property type="entry name" value="PBP_dimer_sf"/>
</dbReference>
<dbReference type="Gene3D" id="3.90.1310.10">
    <property type="entry name" value="Penicillin-binding protein 2a (Domain 2)"/>
    <property type="match status" value="1"/>
</dbReference>